<accession>A0ABQ9HSI8</accession>
<dbReference type="EMBL" id="JARBHB010000004">
    <property type="protein sequence ID" value="KAJ8887343.1"/>
    <property type="molecule type" value="Genomic_DNA"/>
</dbReference>
<proteinExistence type="predicted"/>
<protein>
    <recommendedName>
        <fullName evidence="3">DDE Tnp4 domain-containing protein</fullName>
    </recommendedName>
</protein>
<sequence>MLSCVPFVFLGNSDFGLNNHFMKSYPFTKITREERMFNYKLSTTRRVLENSFGILSSRFRDNLIADKDTKVKGLLENYSHIISTMRGKRRFRTV</sequence>
<organism evidence="1 2">
    <name type="scientific">Dryococelus australis</name>
    <dbReference type="NCBI Taxonomy" id="614101"/>
    <lineage>
        <taxon>Eukaryota</taxon>
        <taxon>Metazoa</taxon>
        <taxon>Ecdysozoa</taxon>
        <taxon>Arthropoda</taxon>
        <taxon>Hexapoda</taxon>
        <taxon>Insecta</taxon>
        <taxon>Pterygota</taxon>
        <taxon>Neoptera</taxon>
        <taxon>Polyneoptera</taxon>
        <taxon>Phasmatodea</taxon>
        <taxon>Verophasmatodea</taxon>
        <taxon>Anareolatae</taxon>
        <taxon>Phasmatidae</taxon>
        <taxon>Eurycanthinae</taxon>
        <taxon>Dryococelus</taxon>
    </lineage>
</organism>
<gene>
    <name evidence="1" type="ORF">PR048_013558</name>
</gene>
<reference evidence="1 2" key="1">
    <citation type="submission" date="2023-02" db="EMBL/GenBank/DDBJ databases">
        <title>LHISI_Scaffold_Assembly.</title>
        <authorList>
            <person name="Stuart O.P."/>
            <person name="Cleave R."/>
            <person name="Magrath M.J.L."/>
            <person name="Mikheyev A.S."/>
        </authorList>
    </citation>
    <scope>NUCLEOTIDE SEQUENCE [LARGE SCALE GENOMIC DNA]</scope>
    <source>
        <strain evidence="1">Daus_M_001</strain>
        <tissue evidence="1">Leg muscle</tissue>
    </source>
</reference>
<evidence type="ECO:0000313" key="1">
    <source>
        <dbReference type="EMBL" id="KAJ8887343.1"/>
    </source>
</evidence>
<evidence type="ECO:0000313" key="2">
    <source>
        <dbReference type="Proteomes" id="UP001159363"/>
    </source>
</evidence>
<name>A0ABQ9HSI8_9NEOP</name>
<evidence type="ECO:0008006" key="3">
    <source>
        <dbReference type="Google" id="ProtNLM"/>
    </source>
</evidence>
<comment type="caution">
    <text evidence="1">The sequence shown here is derived from an EMBL/GenBank/DDBJ whole genome shotgun (WGS) entry which is preliminary data.</text>
</comment>
<dbReference type="Proteomes" id="UP001159363">
    <property type="component" value="Chromosome X"/>
</dbReference>
<keyword evidence="2" id="KW-1185">Reference proteome</keyword>